<organism evidence="7 8">
    <name type="scientific">Zygosaccharomyces rouxii</name>
    <dbReference type="NCBI Taxonomy" id="4956"/>
    <lineage>
        <taxon>Eukaryota</taxon>
        <taxon>Fungi</taxon>
        <taxon>Dikarya</taxon>
        <taxon>Ascomycota</taxon>
        <taxon>Saccharomycotina</taxon>
        <taxon>Saccharomycetes</taxon>
        <taxon>Saccharomycetales</taxon>
        <taxon>Saccharomycetaceae</taxon>
        <taxon>Zygosaccharomyces</taxon>
    </lineage>
</organism>
<evidence type="ECO:0000256" key="2">
    <source>
        <dbReference type="ARBA" id="ARBA00010199"/>
    </source>
</evidence>
<proteinExistence type="inferred from homology"/>
<comment type="similarity">
    <text evidence="2">Belongs to the multi antimicrobial extrusion (MATE) (TC 2.A.66.1) family.</text>
</comment>
<feature type="transmembrane region" description="Helical" evidence="6">
    <location>
        <begin position="55"/>
        <end position="75"/>
    </location>
</feature>
<dbReference type="Proteomes" id="UP000187013">
    <property type="component" value="Unassembled WGS sequence"/>
</dbReference>
<comment type="caution">
    <text evidence="7">The sequence shown here is derived from an EMBL/GenBank/DDBJ whole genome shotgun (WGS) entry which is preliminary data.</text>
</comment>
<keyword evidence="5 6" id="KW-0472">Membrane</keyword>
<name>A0A1Q3A7N4_ZYGRO</name>
<evidence type="ECO:0000256" key="6">
    <source>
        <dbReference type="SAM" id="Phobius"/>
    </source>
</evidence>
<feature type="transmembrane region" description="Helical" evidence="6">
    <location>
        <begin position="223"/>
        <end position="247"/>
    </location>
</feature>
<evidence type="ECO:0000256" key="5">
    <source>
        <dbReference type="ARBA" id="ARBA00023136"/>
    </source>
</evidence>
<keyword evidence="4 6" id="KW-1133">Transmembrane helix</keyword>
<feature type="transmembrane region" description="Helical" evidence="6">
    <location>
        <begin position="126"/>
        <end position="147"/>
    </location>
</feature>
<feature type="transmembrane region" description="Helical" evidence="6">
    <location>
        <begin position="420"/>
        <end position="439"/>
    </location>
</feature>
<feature type="transmembrane region" description="Helical" evidence="6">
    <location>
        <begin position="197"/>
        <end position="217"/>
    </location>
</feature>
<feature type="transmembrane region" description="Helical" evidence="6">
    <location>
        <begin position="445"/>
        <end position="468"/>
    </location>
</feature>
<accession>A0A1Q3A7N4</accession>
<dbReference type="PANTHER" id="PTHR11206">
    <property type="entry name" value="MULTIDRUG RESISTANCE PROTEIN"/>
    <property type="match status" value="1"/>
</dbReference>
<dbReference type="GO" id="GO:0042910">
    <property type="term" value="F:xenobiotic transmembrane transporter activity"/>
    <property type="evidence" value="ECO:0007669"/>
    <property type="project" value="InterPro"/>
</dbReference>
<dbReference type="GO" id="GO:1990961">
    <property type="term" value="P:xenobiotic detoxification by transmembrane export across the plasma membrane"/>
    <property type="evidence" value="ECO:0007669"/>
    <property type="project" value="InterPro"/>
</dbReference>
<evidence type="ECO:0000256" key="4">
    <source>
        <dbReference type="ARBA" id="ARBA00022989"/>
    </source>
</evidence>
<reference evidence="7 8" key="1">
    <citation type="submission" date="2016-08" db="EMBL/GenBank/DDBJ databases">
        <title>Draft genome sequence of allopolyploid Zygosaccharomyces rouxii.</title>
        <authorList>
            <person name="Watanabe J."/>
            <person name="Uehara K."/>
            <person name="Mogi Y."/>
            <person name="Tsukioka Y."/>
        </authorList>
    </citation>
    <scope>NUCLEOTIDE SEQUENCE [LARGE SCALE GENOMIC DNA]</scope>
    <source>
        <strain evidence="7 8">NBRC 110957</strain>
    </source>
</reference>
<evidence type="ECO:0000313" key="7">
    <source>
        <dbReference type="EMBL" id="GAV51570.1"/>
    </source>
</evidence>
<sequence length="486" mass="53032">MVHQQAEGETEDSRLIRACGSYGACPCDGLGENEEDFTKATTYSEEFIQILRKSLPLAFTLLLQNLISSVSLLFVGKLGSLVLGSVTLANVIFNATAVVFLGFATCLDTLCPQAFGAGNYSLVGLYFQRCVAISAIVSIPISSVWIFSKPLLSLVAKDPELVNISSQYLKCMVGCIPGYIVFECGKKYMQAQGDFHTAQTILFIGFPFSILANYVFILNSPLGYLGAPLASSLTFSLMGGIMIGVMLRNRQCWHELHWKTVLHGWEPLIRLAVPGIIMIEAEFLAFESLTVLAARFETTELASQAVATSIQSISFQIPFAVSIAASNRISTHVGRGKIRDCQIATKSTLFYMGPAVSMLNLVSLLSGRYFVSSLFTSDAAVVRRAAKLICVIAINQIWDVYNVLGAGCLRAQGRQSVGGYLNLVAYYVFGMPLAVYLGFCLDWQAFGFWIGLGFGIFTLAVGEMYCVYRSDWPLIMLEAELLHGAT</sequence>
<feature type="transmembrane region" description="Helical" evidence="6">
    <location>
        <begin position="348"/>
        <end position="365"/>
    </location>
</feature>
<evidence type="ECO:0000313" key="8">
    <source>
        <dbReference type="Proteomes" id="UP000187013"/>
    </source>
</evidence>
<dbReference type="NCBIfam" id="TIGR00797">
    <property type="entry name" value="matE"/>
    <property type="match status" value="1"/>
</dbReference>
<dbReference type="OrthoDB" id="2126698at2759"/>
<dbReference type="GO" id="GO:0016020">
    <property type="term" value="C:membrane"/>
    <property type="evidence" value="ECO:0007669"/>
    <property type="project" value="UniProtKB-SubCell"/>
</dbReference>
<dbReference type="GO" id="GO:0015297">
    <property type="term" value="F:antiporter activity"/>
    <property type="evidence" value="ECO:0007669"/>
    <property type="project" value="InterPro"/>
</dbReference>
<dbReference type="EMBL" id="BDGX01000032">
    <property type="protein sequence ID" value="GAV51570.1"/>
    <property type="molecule type" value="Genomic_DNA"/>
</dbReference>
<dbReference type="Pfam" id="PF01554">
    <property type="entry name" value="MatE"/>
    <property type="match status" value="2"/>
</dbReference>
<evidence type="ECO:0000256" key="1">
    <source>
        <dbReference type="ARBA" id="ARBA00004141"/>
    </source>
</evidence>
<evidence type="ECO:0008006" key="9">
    <source>
        <dbReference type="Google" id="ProtNLM"/>
    </source>
</evidence>
<feature type="transmembrane region" description="Helical" evidence="6">
    <location>
        <begin position="81"/>
        <end position="105"/>
    </location>
</feature>
<dbReference type="InterPro" id="IPR045069">
    <property type="entry name" value="MATE_euk"/>
</dbReference>
<dbReference type="CDD" id="cd13132">
    <property type="entry name" value="MATE_eukaryotic"/>
    <property type="match status" value="1"/>
</dbReference>
<comment type="subcellular location">
    <subcellularLocation>
        <location evidence="1">Membrane</location>
        <topology evidence="1">Multi-pass membrane protein</topology>
    </subcellularLocation>
</comment>
<keyword evidence="3 6" id="KW-0812">Transmembrane</keyword>
<dbReference type="InterPro" id="IPR002528">
    <property type="entry name" value="MATE_fam"/>
</dbReference>
<dbReference type="AlphaFoldDB" id="A0A1Q3A7N4"/>
<evidence type="ECO:0000256" key="3">
    <source>
        <dbReference type="ARBA" id="ARBA00022692"/>
    </source>
</evidence>
<gene>
    <name evidence="7" type="ORF">ZYGR_0AF00410</name>
</gene>
<protein>
    <recommendedName>
        <fullName evidence="9">MATE efflux family protein</fullName>
    </recommendedName>
</protein>